<keyword evidence="13" id="KW-0695">RNA-directed DNA polymerase</keyword>
<dbReference type="InterPro" id="IPR018499">
    <property type="entry name" value="Tetraspanin/Peripherin"/>
</dbReference>
<evidence type="ECO:0000256" key="11">
    <source>
        <dbReference type="ARBA" id="ARBA00022833"/>
    </source>
</evidence>
<organism evidence="24 25">
    <name type="scientific">Hirundo rustica rustica</name>
    <dbReference type="NCBI Taxonomy" id="333673"/>
    <lineage>
        <taxon>Eukaryota</taxon>
        <taxon>Metazoa</taxon>
        <taxon>Chordata</taxon>
        <taxon>Craniata</taxon>
        <taxon>Vertebrata</taxon>
        <taxon>Euteleostomi</taxon>
        <taxon>Archelosauria</taxon>
        <taxon>Archosauria</taxon>
        <taxon>Dinosauria</taxon>
        <taxon>Saurischia</taxon>
        <taxon>Theropoda</taxon>
        <taxon>Coelurosauria</taxon>
        <taxon>Aves</taxon>
        <taxon>Neognathae</taxon>
        <taxon>Neoaves</taxon>
        <taxon>Telluraves</taxon>
        <taxon>Australaves</taxon>
        <taxon>Passeriformes</taxon>
        <taxon>Sylvioidea</taxon>
        <taxon>Hirundinidae</taxon>
        <taxon>Hirundo</taxon>
    </lineage>
</organism>
<dbReference type="InterPro" id="IPR012337">
    <property type="entry name" value="RNaseH-like_sf"/>
</dbReference>
<evidence type="ECO:0000259" key="23">
    <source>
        <dbReference type="PROSITE" id="PS51027"/>
    </source>
</evidence>
<keyword evidence="18" id="KW-0863">Zinc-finger</keyword>
<evidence type="ECO:0000256" key="15">
    <source>
        <dbReference type="ARBA" id="ARBA00023125"/>
    </source>
</evidence>
<feature type="domain" description="Integrase catalytic" evidence="22">
    <location>
        <begin position="570"/>
        <end position="733"/>
    </location>
</feature>
<dbReference type="PROSITE" id="PS51027">
    <property type="entry name" value="INTEGRASE_DBD"/>
    <property type="match status" value="1"/>
</dbReference>
<keyword evidence="17" id="KW-0511">Multifunctional enzyme</keyword>
<dbReference type="Gene3D" id="3.30.420.10">
    <property type="entry name" value="Ribonuclease H-like superfamily/Ribonuclease H"/>
    <property type="match status" value="2"/>
</dbReference>
<evidence type="ECO:0000256" key="16">
    <source>
        <dbReference type="ARBA" id="ARBA00023136"/>
    </source>
</evidence>
<dbReference type="GO" id="GO:0004519">
    <property type="term" value="F:endonuclease activity"/>
    <property type="evidence" value="ECO:0007669"/>
    <property type="project" value="UniProtKB-KW"/>
</dbReference>
<dbReference type="PRINTS" id="PR00259">
    <property type="entry name" value="TMFOUR"/>
</dbReference>
<evidence type="ECO:0000259" key="22">
    <source>
        <dbReference type="PROSITE" id="PS50994"/>
    </source>
</evidence>
<evidence type="ECO:0000256" key="10">
    <source>
        <dbReference type="ARBA" id="ARBA00022801"/>
    </source>
</evidence>
<dbReference type="SUPFAM" id="SSF50122">
    <property type="entry name" value="DNA-binding domain of retroviral integrase"/>
    <property type="match status" value="1"/>
</dbReference>
<keyword evidence="25" id="KW-1185">Reference proteome</keyword>
<comment type="caution">
    <text evidence="24">The sequence shown here is derived from an EMBL/GenBank/DDBJ whole genome shotgun (WGS) entry which is preliminary data.</text>
</comment>
<protein>
    <recommendedName>
        <fullName evidence="3">RNA-directed DNA polymerase</fullName>
        <ecNumber evidence="3">2.7.7.49</ecNumber>
    </recommendedName>
</protein>
<dbReference type="InterPro" id="IPR036397">
    <property type="entry name" value="RNaseH_sf"/>
</dbReference>
<keyword evidence="7" id="KW-0540">Nuclease</keyword>
<dbReference type="Pfam" id="PF02022">
    <property type="entry name" value="Integrase_Zn"/>
    <property type="match status" value="1"/>
</dbReference>
<evidence type="ECO:0000256" key="18">
    <source>
        <dbReference type="PROSITE-ProRule" id="PRU00450"/>
    </source>
</evidence>
<keyword evidence="15" id="KW-0238">DNA-binding</keyword>
<keyword evidence="16 20" id="KW-0472">Membrane</keyword>
<evidence type="ECO:0000256" key="5">
    <source>
        <dbReference type="ARBA" id="ARBA00022692"/>
    </source>
</evidence>
<feature type="transmembrane region" description="Helical" evidence="20">
    <location>
        <begin position="55"/>
        <end position="81"/>
    </location>
</feature>
<feature type="transmembrane region" description="Helical" evidence="20">
    <location>
        <begin position="88"/>
        <end position="112"/>
    </location>
</feature>
<evidence type="ECO:0000256" key="19">
    <source>
        <dbReference type="PROSITE-ProRule" id="PRU00506"/>
    </source>
</evidence>
<keyword evidence="14 20" id="KW-1133">Transmembrane helix</keyword>
<proteinExistence type="inferred from homology"/>
<feature type="domain" description="Integrase-type" evidence="23">
    <location>
        <begin position="742"/>
        <end position="789"/>
    </location>
</feature>
<evidence type="ECO:0000256" key="14">
    <source>
        <dbReference type="ARBA" id="ARBA00022989"/>
    </source>
</evidence>
<evidence type="ECO:0000256" key="8">
    <source>
        <dbReference type="ARBA" id="ARBA00022723"/>
    </source>
</evidence>
<evidence type="ECO:0000313" key="25">
    <source>
        <dbReference type="Proteomes" id="UP000269221"/>
    </source>
</evidence>
<keyword evidence="12" id="KW-0229">DNA integration</keyword>
<dbReference type="Pfam" id="PF00335">
    <property type="entry name" value="Tetraspanin"/>
    <property type="match status" value="1"/>
</dbReference>
<evidence type="ECO:0000256" key="9">
    <source>
        <dbReference type="ARBA" id="ARBA00022759"/>
    </source>
</evidence>
<dbReference type="InterPro" id="IPR036862">
    <property type="entry name" value="Integrase_C_dom_sf_retrovir"/>
</dbReference>
<name>A0A3M0KS46_HIRRU</name>
<dbReference type="Pfam" id="PF00665">
    <property type="entry name" value="rve"/>
    <property type="match status" value="1"/>
</dbReference>
<keyword evidence="4" id="KW-0808">Transferase</keyword>
<dbReference type="GO" id="GO:0035613">
    <property type="term" value="F:RNA stem-loop binding"/>
    <property type="evidence" value="ECO:0007669"/>
    <property type="project" value="TreeGrafter"/>
</dbReference>
<comment type="similarity">
    <text evidence="2">Belongs to the tetraspanin (TM4SF) family.</text>
</comment>
<comment type="subcellular location">
    <subcellularLocation>
        <location evidence="1">Membrane</location>
        <topology evidence="1">Multi-pass membrane protein</topology>
    </subcellularLocation>
</comment>
<dbReference type="Pfam" id="PF00552">
    <property type="entry name" value="IN_DBD_C"/>
    <property type="match status" value="1"/>
</dbReference>
<dbReference type="Gene3D" id="3.30.70.270">
    <property type="match status" value="1"/>
</dbReference>
<dbReference type="GO" id="GO:0016020">
    <property type="term" value="C:membrane"/>
    <property type="evidence" value="ECO:0007669"/>
    <property type="project" value="UniProtKB-SubCell"/>
</dbReference>
<dbReference type="Proteomes" id="UP000269221">
    <property type="component" value="Unassembled WGS sequence"/>
</dbReference>
<dbReference type="AlphaFoldDB" id="A0A3M0KS46"/>
<keyword evidence="8" id="KW-0479">Metal-binding</keyword>
<dbReference type="GO" id="GO:0003964">
    <property type="term" value="F:RNA-directed DNA polymerase activity"/>
    <property type="evidence" value="ECO:0007669"/>
    <property type="project" value="UniProtKB-KW"/>
</dbReference>
<dbReference type="GO" id="GO:0003677">
    <property type="term" value="F:DNA binding"/>
    <property type="evidence" value="ECO:0007669"/>
    <property type="project" value="UniProtKB-KW"/>
</dbReference>
<keyword evidence="5 20" id="KW-0812">Transmembrane</keyword>
<dbReference type="GO" id="GO:0016787">
    <property type="term" value="F:hydrolase activity"/>
    <property type="evidence" value="ECO:0007669"/>
    <property type="project" value="UniProtKB-KW"/>
</dbReference>
<keyword evidence="6" id="KW-0548">Nucleotidyltransferase</keyword>
<dbReference type="InterPro" id="IPR001584">
    <property type="entry name" value="Integrase_cat-core"/>
</dbReference>
<feature type="domain" description="Integrase-type" evidence="21">
    <location>
        <begin position="520"/>
        <end position="561"/>
    </location>
</feature>
<accession>A0A3M0KS46</accession>
<dbReference type="PROSITE" id="PS00421">
    <property type="entry name" value="TM4_1"/>
    <property type="match status" value="1"/>
</dbReference>
<dbReference type="OrthoDB" id="5982705at2759"/>
<dbReference type="Gene3D" id="2.30.30.10">
    <property type="entry name" value="Integrase, C-terminal domain superfamily, retroviral"/>
    <property type="match status" value="1"/>
</dbReference>
<keyword evidence="11" id="KW-0862">Zinc</keyword>
<dbReference type="InterPro" id="IPR017856">
    <property type="entry name" value="Integrase-like_N"/>
</dbReference>
<dbReference type="InterPro" id="IPR018503">
    <property type="entry name" value="Tetraspanin_CS"/>
</dbReference>
<dbReference type="SUPFAM" id="SSF46919">
    <property type="entry name" value="N-terminal Zn binding domain of HIV integrase"/>
    <property type="match status" value="1"/>
</dbReference>
<evidence type="ECO:0000256" key="17">
    <source>
        <dbReference type="ARBA" id="ARBA00023268"/>
    </source>
</evidence>
<dbReference type="InterPro" id="IPR003308">
    <property type="entry name" value="Integrase_Zn-bd_dom_N"/>
</dbReference>
<evidence type="ECO:0000256" key="6">
    <source>
        <dbReference type="ARBA" id="ARBA00022695"/>
    </source>
</evidence>
<evidence type="ECO:0000256" key="3">
    <source>
        <dbReference type="ARBA" id="ARBA00012493"/>
    </source>
</evidence>
<keyword evidence="9" id="KW-0255">Endonuclease</keyword>
<dbReference type="GO" id="GO:0008270">
    <property type="term" value="F:zinc ion binding"/>
    <property type="evidence" value="ECO:0007669"/>
    <property type="project" value="UniProtKB-KW"/>
</dbReference>
<evidence type="ECO:0000256" key="20">
    <source>
        <dbReference type="SAM" id="Phobius"/>
    </source>
</evidence>
<dbReference type="EC" id="2.7.7.49" evidence="3"/>
<reference evidence="24 25" key="1">
    <citation type="submission" date="2018-07" db="EMBL/GenBank/DDBJ databases">
        <title>A high quality draft genome assembly of the barn swallow (H. rustica rustica).</title>
        <authorList>
            <person name="Formenti G."/>
            <person name="Chiara M."/>
            <person name="Poveda L."/>
            <person name="Francoijs K.-J."/>
            <person name="Bonisoli-Alquati A."/>
            <person name="Canova L."/>
            <person name="Gianfranceschi L."/>
            <person name="Horner D.S."/>
            <person name="Saino N."/>
        </authorList>
    </citation>
    <scope>NUCLEOTIDE SEQUENCE [LARGE SCALE GENOMIC DNA]</scope>
    <source>
        <strain evidence="24">Chelidonia</strain>
        <tissue evidence="24">Blood</tissue>
    </source>
</reference>
<dbReference type="PANTHER" id="PTHR41694">
    <property type="entry name" value="ENDOGENOUS RETROVIRUS GROUP K MEMBER POL PROTEIN"/>
    <property type="match status" value="1"/>
</dbReference>
<dbReference type="InterPro" id="IPR043128">
    <property type="entry name" value="Rev_trsase/Diguanyl_cyclase"/>
</dbReference>
<feature type="DNA-binding region" description="Integrase-type" evidence="19">
    <location>
        <begin position="742"/>
        <end position="789"/>
    </location>
</feature>
<evidence type="ECO:0000313" key="24">
    <source>
        <dbReference type="EMBL" id="RMC09957.1"/>
    </source>
</evidence>
<dbReference type="GO" id="GO:0015074">
    <property type="term" value="P:DNA integration"/>
    <property type="evidence" value="ECO:0007669"/>
    <property type="project" value="UniProtKB-KW"/>
</dbReference>
<dbReference type="Gene3D" id="1.10.10.200">
    <property type="match status" value="1"/>
</dbReference>
<keyword evidence="10" id="KW-0378">Hydrolase</keyword>
<evidence type="ECO:0000256" key="7">
    <source>
        <dbReference type="ARBA" id="ARBA00022722"/>
    </source>
</evidence>
<evidence type="ECO:0000256" key="2">
    <source>
        <dbReference type="ARBA" id="ARBA00006840"/>
    </source>
</evidence>
<evidence type="ECO:0000256" key="1">
    <source>
        <dbReference type="ARBA" id="ARBA00004141"/>
    </source>
</evidence>
<evidence type="ECO:0000256" key="12">
    <source>
        <dbReference type="ARBA" id="ARBA00022908"/>
    </source>
</evidence>
<dbReference type="STRING" id="333673.A0A3M0KS46"/>
<dbReference type="SUPFAM" id="SSF53098">
    <property type="entry name" value="Ribonuclease H-like"/>
    <property type="match status" value="1"/>
</dbReference>
<dbReference type="PROSITE" id="PS50876">
    <property type="entry name" value="ZF_INTEGRASE"/>
    <property type="match status" value="1"/>
</dbReference>
<evidence type="ECO:0000259" key="21">
    <source>
        <dbReference type="PROSITE" id="PS50876"/>
    </source>
</evidence>
<dbReference type="InterPro" id="IPR001037">
    <property type="entry name" value="Integrase_C_retrovir"/>
</dbReference>
<dbReference type="PANTHER" id="PTHR41694:SF4">
    <property type="entry name" value="ENDOGENOUS RETROVIRUS GROUP K MEMBER 10 POL PROTEIN-RELATED"/>
    <property type="match status" value="1"/>
</dbReference>
<evidence type="ECO:0000256" key="4">
    <source>
        <dbReference type="ARBA" id="ARBA00022679"/>
    </source>
</evidence>
<dbReference type="PROSITE" id="PS50994">
    <property type="entry name" value="INTEGRASE"/>
    <property type="match status" value="1"/>
</dbReference>
<gene>
    <name evidence="24" type="ORF">DUI87_12745</name>
</gene>
<dbReference type="EMBL" id="QRBI01000112">
    <property type="protein sequence ID" value="RMC09957.1"/>
    <property type="molecule type" value="Genomic_DNA"/>
</dbReference>
<evidence type="ECO:0000256" key="13">
    <source>
        <dbReference type="ARBA" id="ARBA00022918"/>
    </source>
</evidence>
<sequence length="816" mass="90905">MFGKGVPVEEIPLNKENSVQESSTTRLGIETGTQGNSMIDEIGAQLEMRGVESSVFAGVNLLIAVGAIIMILGFLGCCGAVKESRCMLMLFFIALLLILILQITGGILGAVFKPQVEEAFTLTLNTSVNALKSTTGEYKEYQEEFQKLEKKDKCCGLLNGPEDWGENFNKPSSNICQCELEKPSSDLCMKYQGRYIYKKPCGEVIIQQIKDNLVIIMGIAFGLAVVETRNQTSCLDLCQMGKDIIQNEKKPKTQLSSFAHSSTWLLHRGEFSDLYDPPAATSTDENMMLLYYDLVLKIIRNASDQIKVQMRPYVKVNMCTAVGEAIILHYMDDVLVCAPNDDLLSHVLDLTIDSLVAAGFDLQEEKIQRMLPLEVPGSGDCHHWSKRMPRPQELVTELIRKARTRVRELVGSDFECIHIPIEINSGQITKAMLEHLIHENEDSAYVAGVVSRAEQAVLSEVSSSALFNLLSKLVNLISHREQQFYVMHIRSHTNLPGFIAKGNRRADALAAPVEMAPLPNIFGQAKISHQLFHQNAPGLVRQFHLTREQTRAIVSMCPSCQQHALPALSAGANPRGLNSCEVWQTDVTHIMSFGRQRYVHVSVDTFSGAVYASAHTGEKSSDAMKHLIQAFSFLGIPKSIKTDSGPTYTSKEFRSFLQQWGVEHKTGIPYSPTGQAIVERAHQNLKRVLNPQHQSLKLETPQIQLSKALFILNFLNCTFENLNPPIVCHFRENCQLQLKAKPPVMVKDPATRETEGPHDLITWGRGYASVSTPPGLKWVPAKWVKPFIPKTAKPPAEAPQVASAAWRRRKHQTFSF</sequence>